<dbReference type="CDD" id="cd03392">
    <property type="entry name" value="PAP2_like_2"/>
    <property type="match status" value="1"/>
</dbReference>
<feature type="transmembrane region" description="Helical" evidence="1">
    <location>
        <begin position="411"/>
        <end position="429"/>
    </location>
</feature>
<proteinExistence type="predicted"/>
<feature type="transmembrane region" description="Helical" evidence="1">
    <location>
        <begin position="313"/>
        <end position="334"/>
    </location>
</feature>
<comment type="caution">
    <text evidence="3">The sequence shown here is derived from an EMBL/GenBank/DDBJ whole genome shotgun (WGS) entry which is preliminary data.</text>
</comment>
<keyword evidence="1" id="KW-0472">Membrane</keyword>
<feature type="transmembrane region" description="Helical" evidence="1">
    <location>
        <begin position="232"/>
        <end position="255"/>
    </location>
</feature>
<evidence type="ECO:0000313" key="3">
    <source>
        <dbReference type="EMBL" id="MBW0129574.1"/>
    </source>
</evidence>
<evidence type="ECO:0000313" key="4">
    <source>
        <dbReference type="Proteomes" id="UP000694300"/>
    </source>
</evidence>
<protein>
    <submittedName>
        <fullName evidence="3">Phosphatase PAP2 family protein</fullName>
    </submittedName>
</protein>
<keyword evidence="1" id="KW-0812">Transmembrane</keyword>
<keyword evidence="1" id="KW-1133">Transmembrane helix</keyword>
<dbReference type="SMART" id="SM00014">
    <property type="entry name" value="acidPPc"/>
    <property type="match status" value="1"/>
</dbReference>
<evidence type="ECO:0000259" key="2">
    <source>
        <dbReference type="SMART" id="SM00014"/>
    </source>
</evidence>
<sequence>MADADTREVEGTPHRGAAVYSGAGLLVLLVAGVAVGTLLAGTAAAEQRVAGGLQQAVSGVPGLLGVAREATGLGSPVAAAVVLGLLGAALLLHGRRRLAGYVALTGIGAVVLGAGTAAVAAALGTRAPGEHTLSAAVAYGLLLVVLTPAVPPRWRRSAAAVAVALVVLVGLTRLALADPPAPVLLGGALGAGWLAVTTAAFGHRGRLAAAGPYRPVEAGRVRPARPAWPRAGALAALWLLLLGALLGAGTLVTVAAVQRFDAAVTGWFVAIRTPLLTSVAGVFGALGDTPTVVAGALTIAVLMTVATRSARPVFLVVLVLGGELALFLVTAAVVGRPRPDVGHLGLLVPPTSSFPSGHVSATVCLYGLAALLAARRIATGRRWPLVLVPVVAVACVGSARLYFGMHHPTDVLASLLFAVPWLLACLRLGPVPRDDG</sequence>
<feature type="domain" description="Phosphatidic acid phosphatase type 2/haloperoxidase" evidence="2">
    <location>
        <begin position="315"/>
        <end position="426"/>
    </location>
</feature>
<organism evidence="3 4">
    <name type="scientific">Pseudonocardia oceani</name>
    <dbReference type="NCBI Taxonomy" id="2792013"/>
    <lineage>
        <taxon>Bacteria</taxon>
        <taxon>Bacillati</taxon>
        <taxon>Actinomycetota</taxon>
        <taxon>Actinomycetes</taxon>
        <taxon>Pseudonocardiales</taxon>
        <taxon>Pseudonocardiaceae</taxon>
        <taxon>Pseudonocardia</taxon>
    </lineage>
</organism>
<feature type="transmembrane region" description="Helical" evidence="1">
    <location>
        <begin position="131"/>
        <end position="150"/>
    </location>
</feature>
<reference evidence="3 4" key="1">
    <citation type="submission" date="2020-11" db="EMBL/GenBank/DDBJ databases">
        <title>Pseudonocardia abyssalis sp. nov. and Pseudonocardia oceani sp. nov., description and phylogenomic analysis of two novel actinomycetes isolated from the deep Southern Ocean.</title>
        <authorList>
            <person name="Parra J."/>
        </authorList>
    </citation>
    <scope>NUCLEOTIDE SEQUENCE [LARGE SCALE GENOMIC DNA]</scope>
    <source>
        <strain evidence="4">KRD185</strain>
    </source>
</reference>
<evidence type="ECO:0000256" key="1">
    <source>
        <dbReference type="SAM" id="Phobius"/>
    </source>
</evidence>
<dbReference type="InterPro" id="IPR000326">
    <property type="entry name" value="PAP2/HPO"/>
</dbReference>
<dbReference type="Proteomes" id="UP000694300">
    <property type="component" value="Unassembled WGS sequence"/>
</dbReference>
<accession>A0ABS6UBM5</accession>
<feature type="transmembrane region" description="Helical" evidence="1">
    <location>
        <begin position="385"/>
        <end position="405"/>
    </location>
</feature>
<feature type="transmembrane region" description="Helical" evidence="1">
    <location>
        <begin position="17"/>
        <end position="40"/>
    </location>
</feature>
<gene>
    <name evidence="3" type="ORF">I4I82_18090</name>
</gene>
<dbReference type="Pfam" id="PF01569">
    <property type="entry name" value="PAP2"/>
    <property type="match status" value="1"/>
</dbReference>
<dbReference type="EMBL" id="JADQDF010000001">
    <property type="protein sequence ID" value="MBW0129574.1"/>
    <property type="molecule type" value="Genomic_DNA"/>
</dbReference>
<feature type="transmembrane region" description="Helical" evidence="1">
    <location>
        <begin position="99"/>
        <end position="125"/>
    </location>
</feature>
<feature type="transmembrane region" description="Helical" evidence="1">
    <location>
        <begin position="275"/>
        <end position="301"/>
    </location>
</feature>
<feature type="transmembrane region" description="Helical" evidence="1">
    <location>
        <begin position="73"/>
        <end position="92"/>
    </location>
</feature>
<feature type="transmembrane region" description="Helical" evidence="1">
    <location>
        <begin position="354"/>
        <end position="373"/>
    </location>
</feature>
<keyword evidence="4" id="KW-1185">Reference proteome</keyword>
<feature type="transmembrane region" description="Helical" evidence="1">
    <location>
        <begin position="182"/>
        <end position="201"/>
    </location>
</feature>
<name>A0ABS6UBM5_9PSEU</name>
<feature type="transmembrane region" description="Helical" evidence="1">
    <location>
        <begin position="157"/>
        <end position="176"/>
    </location>
</feature>
<dbReference type="RefSeq" id="WP_218592007.1">
    <property type="nucleotide sequence ID" value="NZ_JADQDF010000001.1"/>
</dbReference>